<sequence>MALSDSRILPYLSTFLGTVTFGFGVHYVLAPRSAFSNFGFAAPTFELPLIDAIMVLYGFKDLYMGISIWAATWAGNRKVAGINVLALGLCALGDGYVVKSVAGSGEWNHWGYGSVAVGVGSVMLGLLG</sequence>
<keyword evidence="1" id="KW-0472">Membrane</keyword>
<dbReference type="Proteomes" id="UP000800035">
    <property type="component" value="Unassembled WGS sequence"/>
</dbReference>
<gene>
    <name evidence="2" type="ORF">CC80DRAFT_488560</name>
</gene>
<feature type="transmembrane region" description="Helical" evidence="1">
    <location>
        <begin position="9"/>
        <end position="29"/>
    </location>
</feature>
<protein>
    <submittedName>
        <fullName evidence="2">Putative integral membrane protein</fullName>
    </submittedName>
</protein>
<evidence type="ECO:0000256" key="1">
    <source>
        <dbReference type="SAM" id="Phobius"/>
    </source>
</evidence>
<evidence type="ECO:0000313" key="2">
    <source>
        <dbReference type="EMBL" id="KAF1961234.1"/>
    </source>
</evidence>
<keyword evidence="1" id="KW-0812">Transmembrane</keyword>
<accession>A0A6A5U983</accession>
<evidence type="ECO:0000313" key="3">
    <source>
        <dbReference type="Proteomes" id="UP000800035"/>
    </source>
</evidence>
<dbReference type="Pfam" id="PF14087">
    <property type="entry name" value="DUF4267"/>
    <property type="match status" value="1"/>
</dbReference>
<feature type="transmembrane region" description="Helical" evidence="1">
    <location>
        <begin position="110"/>
        <end position="127"/>
    </location>
</feature>
<organism evidence="2 3">
    <name type="scientific">Byssothecium circinans</name>
    <dbReference type="NCBI Taxonomy" id="147558"/>
    <lineage>
        <taxon>Eukaryota</taxon>
        <taxon>Fungi</taxon>
        <taxon>Dikarya</taxon>
        <taxon>Ascomycota</taxon>
        <taxon>Pezizomycotina</taxon>
        <taxon>Dothideomycetes</taxon>
        <taxon>Pleosporomycetidae</taxon>
        <taxon>Pleosporales</taxon>
        <taxon>Massarineae</taxon>
        <taxon>Massarinaceae</taxon>
        <taxon>Byssothecium</taxon>
    </lineage>
</organism>
<dbReference type="AlphaFoldDB" id="A0A6A5U983"/>
<dbReference type="InterPro" id="IPR025363">
    <property type="entry name" value="DUF4267"/>
</dbReference>
<proteinExistence type="predicted"/>
<feature type="transmembrane region" description="Helical" evidence="1">
    <location>
        <begin position="35"/>
        <end position="59"/>
    </location>
</feature>
<reference evidence="2" key="1">
    <citation type="journal article" date="2020" name="Stud. Mycol.">
        <title>101 Dothideomycetes genomes: a test case for predicting lifestyles and emergence of pathogens.</title>
        <authorList>
            <person name="Haridas S."/>
            <person name="Albert R."/>
            <person name="Binder M."/>
            <person name="Bloem J."/>
            <person name="Labutti K."/>
            <person name="Salamov A."/>
            <person name="Andreopoulos B."/>
            <person name="Baker S."/>
            <person name="Barry K."/>
            <person name="Bills G."/>
            <person name="Bluhm B."/>
            <person name="Cannon C."/>
            <person name="Castanera R."/>
            <person name="Culley D."/>
            <person name="Daum C."/>
            <person name="Ezra D."/>
            <person name="Gonzalez J."/>
            <person name="Henrissat B."/>
            <person name="Kuo A."/>
            <person name="Liang C."/>
            <person name="Lipzen A."/>
            <person name="Lutzoni F."/>
            <person name="Magnuson J."/>
            <person name="Mondo S."/>
            <person name="Nolan M."/>
            <person name="Ohm R."/>
            <person name="Pangilinan J."/>
            <person name="Park H.-J."/>
            <person name="Ramirez L."/>
            <person name="Alfaro M."/>
            <person name="Sun H."/>
            <person name="Tritt A."/>
            <person name="Yoshinaga Y."/>
            <person name="Zwiers L.-H."/>
            <person name="Turgeon B."/>
            <person name="Goodwin S."/>
            <person name="Spatafora J."/>
            <person name="Crous P."/>
            <person name="Grigoriev I."/>
        </authorList>
    </citation>
    <scope>NUCLEOTIDE SEQUENCE</scope>
    <source>
        <strain evidence="2">CBS 675.92</strain>
    </source>
</reference>
<feature type="transmembrane region" description="Helical" evidence="1">
    <location>
        <begin position="80"/>
        <end position="98"/>
    </location>
</feature>
<keyword evidence="1" id="KW-1133">Transmembrane helix</keyword>
<name>A0A6A5U983_9PLEO</name>
<dbReference type="EMBL" id="ML976981">
    <property type="protein sequence ID" value="KAF1961234.1"/>
    <property type="molecule type" value="Genomic_DNA"/>
</dbReference>
<keyword evidence="3" id="KW-1185">Reference proteome</keyword>
<dbReference type="OrthoDB" id="5216128at2759"/>